<protein>
    <recommendedName>
        <fullName evidence="8">tRNA-specific adenosine deaminase</fullName>
        <ecNumber evidence="8">3.5.4.33</ecNumber>
    </recommendedName>
</protein>
<dbReference type="FunFam" id="3.40.140.10:FF:000005">
    <property type="entry name" value="tRNA-specific adenosine deaminase"/>
    <property type="match status" value="1"/>
</dbReference>
<evidence type="ECO:0000256" key="6">
    <source>
        <dbReference type="ARBA" id="ARBA00022833"/>
    </source>
</evidence>
<keyword evidence="4 8" id="KW-0479">Metal-binding</keyword>
<proteinExistence type="inferred from homology"/>
<dbReference type="EMBL" id="QSDV01000006">
    <property type="protein sequence ID" value="RGZ19097.1"/>
    <property type="molecule type" value="Genomic_DNA"/>
</dbReference>
<organism evidence="10 11">
    <name type="scientific">Agathobacter rectalis</name>
    <dbReference type="NCBI Taxonomy" id="39491"/>
    <lineage>
        <taxon>Bacteria</taxon>
        <taxon>Bacillati</taxon>
        <taxon>Bacillota</taxon>
        <taxon>Clostridia</taxon>
        <taxon>Lachnospirales</taxon>
        <taxon>Lachnospiraceae</taxon>
        <taxon>Agathobacter</taxon>
    </lineage>
</organism>
<feature type="binding site" evidence="8">
    <location>
        <position position="83"/>
    </location>
    <ligand>
        <name>Zn(2+)</name>
        <dbReference type="ChEBI" id="CHEBI:29105"/>
        <note>catalytic</note>
    </ligand>
</feature>
<evidence type="ECO:0000259" key="9">
    <source>
        <dbReference type="PROSITE" id="PS51747"/>
    </source>
</evidence>
<evidence type="ECO:0000256" key="5">
    <source>
        <dbReference type="ARBA" id="ARBA00022801"/>
    </source>
</evidence>
<keyword evidence="6 8" id="KW-0862">Zinc</keyword>
<dbReference type="NCBIfam" id="NF008113">
    <property type="entry name" value="PRK10860.1"/>
    <property type="match status" value="1"/>
</dbReference>
<dbReference type="InterPro" id="IPR028883">
    <property type="entry name" value="tRNA_aden_deaminase"/>
</dbReference>
<dbReference type="AlphaFoldDB" id="A0A413MCL6"/>
<accession>A0A413MCL6</accession>
<dbReference type="HAMAP" id="MF_00972">
    <property type="entry name" value="tRNA_aden_deaminase"/>
    <property type="match status" value="1"/>
</dbReference>
<feature type="binding site" evidence="8">
    <location>
        <position position="53"/>
    </location>
    <ligand>
        <name>Zn(2+)</name>
        <dbReference type="ChEBI" id="CHEBI:29105"/>
        <note>catalytic</note>
    </ligand>
</feature>
<evidence type="ECO:0000256" key="8">
    <source>
        <dbReference type="HAMAP-Rule" id="MF_00972"/>
    </source>
</evidence>
<dbReference type="GO" id="GO:0008270">
    <property type="term" value="F:zinc ion binding"/>
    <property type="evidence" value="ECO:0007669"/>
    <property type="project" value="UniProtKB-UniRule"/>
</dbReference>
<dbReference type="Proteomes" id="UP000285209">
    <property type="component" value="Unassembled WGS sequence"/>
</dbReference>
<dbReference type="PROSITE" id="PS00903">
    <property type="entry name" value="CYT_DCMP_DEAMINASES_1"/>
    <property type="match status" value="1"/>
</dbReference>
<gene>
    <name evidence="8" type="primary">tadA</name>
    <name evidence="10" type="ORF">DXA03_05965</name>
</gene>
<dbReference type="PROSITE" id="PS51747">
    <property type="entry name" value="CYT_DCMP_DEAMINASES_2"/>
    <property type="match status" value="1"/>
</dbReference>
<evidence type="ECO:0000313" key="10">
    <source>
        <dbReference type="EMBL" id="RGZ19097.1"/>
    </source>
</evidence>
<evidence type="ECO:0000256" key="1">
    <source>
        <dbReference type="ARBA" id="ARBA00010669"/>
    </source>
</evidence>
<dbReference type="PANTHER" id="PTHR11079">
    <property type="entry name" value="CYTOSINE DEAMINASE FAMILY MEMBER"/>
    <property type="match status" value="1"/>
</dbReference>
<dbReference type="Gene3D" id="3.40.140.10">
    <property type="entry name" value="Cytidine Deaminase, domain 2"/>
    <property type="match status" value="1"/>
</dbReference>
<name>A0A413MCL6_9FIRM</name>
<dbReference type="SUPFAM" id="SSF53927">
    <property type="entry name" value="Cytidine deaminase-like"/>
    <property type="match status" value="1"/>
</dbReference>
<dbReference type="EC" id="3.5.4.33" evidence="8"/>
<sequence>MTQDEKYMKQAIKQAKKAYALDEVPIGCVIVAGDKIIARGYNRRNTDKNPLAHAELSAIRKASKKTGDWRLEECTMYVTLEPCQMCAGAIVQARIPRVVIGAMNPKAGCAGSIINLLQMQQFNHQVQTDIGICGDECSTMLLPFSKSCERSASFKGSKDGYMDGTCFYIIYVIYIFL</sequence>
<comment type="function">
    <text evidence="8">Catalyzes the deamination of adenosine to inosine at the wobble position 34 of tRNA(Arg2).</text>
</comment>
<keyword evidence="3 8" id="KW-0819">tRNA processing</keyword>
<dbReference type="PANTHER" id="PTHR11079:SF202">
    <property type="entry name" value="TRNA-SPECIFIC ADENOSINE DEAMINASE"/>
    <property type="match status" value="1"/>
</dbReference>
<reference evidence="10 11" key="1">
    <citation type="submission" date="2018-08" db="EMBL/GenBank/DDBJ databases">
        <title>A genome reference for cultivated species of the human gut microbiota.</title>
        <authorList>
            <person name="Zou Y."/>
            <person name="Xue W."/>
            <person name="Luo G."/>
        </authorList>
    </citation>
    <scope>NUCLEOTIDE SEQUENCE [LARGE SCALE GENOMIC DNA]</scope>
    <source>
        <strain evidence="10 11">AM54-25XD</strain>
    </source>
</reference>
<comment type="caution">
    <text evidence="10">The sequence shown here is derived from an EMBL/GenBank/DDBJ whole genome shotgun (WGS) entry which is preliminary data.</text>
</comment>
<comment type="subunit">
    <text evidence="2 8">Homodimer.</text>
</comment>
<evidence type="ECO:0000313" key="11">
    <source>
        <dbReference type="Proteomes" id="UP000285209"/>
    </source>
</evidence>
<dbReference type="Pfam" id="PF00383">
    <property type="entry name" value="dCMP_cyt_deam_1"/>
    <property type="match status" value="1"/>
</dbReference>
<dbReference type="InterPro" id="IPR016192">
    <property type="entry name" value="APOBEC/CMP_deaminase_Zn-bd"/>
</dbReference>
<dbReference type="CDD" id="cd01285">
    <property type="entry name" value="nucleoside_deaminase"/>
    <property type="match status" value="1"/>
</dbReference>
<dbReference type="GO" id="GO:0002100">
    <property type="term" value="P:tRNA wobble adenosine to inosine editing"/>
    <property type="evidence" value="ECO:0007669"/>
    <property type="project" value="UniProtKB-UniRule"/>
</dbReference>
<evidence type="ECO:0000256" key="7">
    <source>
        <dbReference type="ARBA" id="ARBA00048045"/>
    </source>
</evidence>
<evidence type="ECO:0000256" key="3">
    <source>
        <dbReference type="ARBA" id="ARBA00022694"/>
    </source>
</evidence>
<dbReference type="InterPro" id="IPR016193">
    <property type="entry name" value="Cytidine_deaminase-like"/>
</dbReference>
<comment type="similarity">
    <text evidence="1">Belongs to the cytidine and deoxycytidylate deaminase family. ADAT2 subfamily.</text>
</comment>
<evidence type="ECO:0000256" key="4">
    <source>
        <dbReference type="ARBA" id="ARBA00022723"/>
    </source>
</evidence>
<feature type="binding site" evidence="8">
    <location>
        <position position="86"/>
    </location>
    <ligand>
        <name>Zn(2+)</name>
        <dbReference type="ChEBI" id="CHEBI:29105"/>
        <note>catalytic</note>
    </ligand>
</feature>
<feature type="domain" description="CMP/dCMP-type deaminase" evidence="9">
    <location>
        <begin position="2"/>
        <end position="111"/>
    </location>
</feature>
<keyword evidence="5 8" id="KW-0378">Hydrolase</keyword>
<feature type="active site" description="Proton donor" evidence="8">
    <location>
        <position position="55"/>
    </location>
</feature>
<comment type="cofactor">
    <cofactor evidence="8">
        <name>Zn(2+)</name>
        <dbReference type="ChEBI" id="CHEBI:29105"/>
    </cofactor>
    <text evidence="8">Binds 1 zinc ion per subunit.</text>
</comment>
<dbReference type="GO" id="GO:0052717">
    <property type="term" value="F:tRNA-specific adenosine-34 deaminase activity"/>
    <property type="evidence" value="ECO:0007669"/>
    <property type="project" value="UniProtKB-UniRule"/>
</dbReference>
<dbReference type="InterPro" id="IPR002125">
    <property type="entry name" value="CMP_dCMP_dom"/>
</dbReference>
<evidence type="ECO:0000256" key="2">
    <source>
        <dbReference type="ARBA" id="ARBA00011738"/>
    </source>
</evidence>
<comment type="catalytic activity">
    <reaction evidence="7 8">
        <text>adenosine(34) in tRNA + H2O + H(+) = inosine(34) in tRNA + NH4(+)</text>
        <dbReference type="Rhea" id="RHEA:43168"/>
        <dbReference type="Rhea" id="RHEA-COMP:10373"/>
        <dbReference type="Rhea" id="RHEA-COMP:10374"/>
        <dbReference type="ChEBI" id="CHEBI:15377"/>
        <dbReference type="ChEBI" id="CHEBI:15378"/>
        <dbReference type="ChEBI" id="CHEBI:28938"/>
        <dbReference type="ChEBI" id="CHEBI:74411"/>
        <dbReference type="ChEBI" id="CHEBI:82852"/>
        <dbReference type="EC" id="3.5.4.33"/>
    </reaction>
</comment>